<protein>
    <recommendedName>
        <fullName evidence="1">diguanylate cyclase</fullName>
        <ecNumber evidence="1">2.7.7.65</ecNumber>
    </recommendedName>
</protein>
<dbReference type="PROSITE" id="PS50887">
    <property type="entry name" value="GGDEF"/>
    <property type="match status" value="1"/>
</dbReference>
<reference evidence="4 5" key="1">
    <citation type="submission" date="2019-03" db="EMBL/GenBank/DDBJ databases">
        <title>Genomic Encyclopedia of Type Strains, Phase IV (KMG-IV): sequencing the most valuable type-strain genomes for metagenomic binning, comparative biology and taxonomic classification.</title>
        <authorList>
            <person name="Goeker M."/>
        </authorList>
    </citation>
    <scope>NUCLEOTIDE SEQUENCE [LARGE SCALE GENOMIC DNA]</scope>
    <source>
        <strain evidence="4 5">DSM 100048</strain>
    </source>
</reference>
<evidence type="ECO:0000256" key="2">
    <source>
        <dbReference type="ARBA" id="ARBA00034247"/>
    </source>
</evidence>
<dbReference type="PANTHER" id="PTHR45138">
    <property type="entry name" value="REGULATORY COMPONENTS OF SENSORY TRANSDUCTION SYSTEM"/>
    <property type="match status" value="1"/>
</dbReference>
<comment type="caution">
    <text evidence="4">The sequence shown here is derived from an EMBL/GenBank/DDBJ whole genome shotgun (WGS) entry which is preliminary data.</text>
</comment>
<feature type="domain" description="GGDEF" evidence="3">
    <location>
        <begin position="203"/>
        <end position="326"/>
    </location>
</feature>
<dbReference type="Pfam" id="PF00990">
    <property type="entry name" value="GGDEF"/>
    <property type="match status" value="1"/>
</dbReference>
<proteinExistence type="predicted"/>
<gene>
    <name evidence="4" type="ORF">EV686_102277</name>
</gene>
<evidence type="ECO:0000313" key="5">
    <source>
        <dbReference type="Proteomes" id="UP000294692"/>
    </source>
</evidence>
<keyword evidence="5" id="KW-1185">Reference proteome</keyword>
<organism evidence="4 5">
    <name type="scientific">Paracandidimonas soli</name>
    <dbReference type="NCBI Taxonomy" id="1917182"/>
    <lineage>
        <taxon>Bacteria</taxon>
        <taxon>Pseudomonadati</taxon>
        <taxon>Pseudomonadota</taxon>
        <taxon>Betaproteobacteria</taxon>
        <taxon>Burkholderiales</taxon>
        <taxon>Alcaligenaceae</taxon>
        <taxon>Paracandidimonas</taxon>
    </lineage>
</organism>
<dbReference type="InterPro" id="IPR000160">
    <property type="entry name" value="GGDEF_dom"/>
</dbReference>
<dbReference type="Gene3D" id="3.30.70.270">
    <property type="match status" value="1"/>
</dbReference>
<dbReference type="CDD" id="cd01949">
    <property type="entry name" value="GGDEF"/>
    <property type="match status" value="1"/>
</dbReference>
<comment type="catalytic activity">
    <reaction evidence="2">
        <text>2 GTP = 3',3'-c-di-GMP + 2 diphosphate</text>
        <dbReference type="Rhea" id="RHEA:24898"/>
        <dbReference type="ChEBI" id="CHEBI:33019"/>
        <dbReference type="ChEBI" id="CHEBI:37565"/>
        <dbReference type="ChEBI" id="CHEBI:58805"/>
        <dbReference type="EC" id="2.7.7.65"/>
    </reaction>
</comment>
<name>A0A4R3VD34_9BURK</name>
<evidence type="ECO:0000313" key="4">
    <source>
        <dbReference type="EMBL" id="TCV01564.1"/>
    </source>
</evidence>
<dbReference type="NCBIfam" id="TIGR00254">
    <property type="entry name" value="GGDEF"/>
    <property type="match status" value="1"/>
</dbReference>
<dbReference type="GO" id="GO:0052621">
    <property type="term" value="F:diguanylate cyclase activity"/>
    <property type="evidence" value="ECO:0007669"/>
    <property type="project" value="UniProtKB-EC"/>
</dbReference>
<evidence type="ECO:0000259" key="3">
    <source>
        <dbReference type="PROSITE" id="PS50887"/>
    </source>
</evidence>
<dbReference type="SUPFAM" id="SSF55073">
    <property type="entry name" value="Nucleotide cyclase"/>
    <property type="match status" value="1"/>
</dbReference>
<accession>A0A4R3VD34</accession>
<dbReference type="AlphaFoldDB" id="A0A4R3VD34"/>
<dbReference type="PANTHER" id="PTHR45138:SF9">
    <property type="entry name" value="DIGUANYLATE CYCLASE DGCM-RELATED"/>
    <property type="match status" value="1"/>
</dbReference>
<dbReference type="InterPro" id="IPR050469">
    <property type="entry name" value="Diguanylate_Cyclase"/>
</dbReference>
<dbReference type="SMART" id="SM00267">
    <property type="entry name" value="GGDEF"/>
    <property type="match status" value="1"/>
</dbReference>
<evidence type="ECO:0000256" key="1">
    <source>
        <dbReference type="ARBA" id="ARBA00012528"/>
    </source>
</evidence>
<dbReference type="EC" id="2.7.7.65" evidence="1"/>
<dbReference type="EMBL" id="SMBX01000002">
    <property type="protein sequence ID" value="TCV01564.1"/>
    <property type="molecule type" value="Genomic_DNA"/>
</dbReference>
<sequence>MANAADGYDASIKGADRLAKQILPAQLDLLQLFLPMDCWMVGRRDGKRLEVVATQGEADGVSAICMRKALASDRLSSSMDGRLHRWPDLQACRMAPVCDQKRASCPKYVFKAFLPDRHGNLTGVVAGFLFREEGPREVPLFCAPVIMLCLNTMAHALSLQADLAMADKLMLKAQQGARIDPLTGVLNRAGWGLALSGARKAAGEIAVAFLDLDDFKRINDTRGHQAGDDVLKITARAVRKSLRSHDCVARLGGDEFAMLLPDTSLADACSLGERLCWLLGKRGIMASIGVAAKSETGSLQKALALADARMYESKQQRTHDLEIRERRQTM</sequence>
<dbReference type="Proteomes" id="UP000294692">
    <property type="component" value="Unassembled WGS sequence"/>
</dbReference>
<dbReference type="InterPro" id="IPR043128">
    <property type="entry name" value="Rev_trsase/Diguanyl_cyclase"/>
</dbReference>
<dbReference type="InterPro" id="IPR029787">
    <property type="entry name" value="Nucleotide_cyclase"/>
</dbReference>